<keyword evidence="1" id="KW-0472">Membrane</keyword>
<organism evidence="2 3">
    <name type="scientific">Dentiscutata erythropus</name>
    <dbReference type="NCBI Taxonomy" id="1348616"/>
    <lineage>
        <taxon>Eukaryota</taxon>
        <taxon>Fungi</taxon>
        <taxon>Fungi incertae sedis</taxon>
        <taxon>Mucoromycota</taxon>
        <taxon>Glomeromycotina</taxon>
        <taxon>Glomeromycetes</taxon>
        <taxon>Diversisporales</taxon>
        <taxon>Gigasporaceae</taxon>
        <taxon>Dentiscutata</taxon>
    </lineage>
</organism>
<accession>A0A9N9AME5</accession>
<name>A0A9N9AME5_9GLOM</name>
<feature type="transmembrane region" description="Helical" evidence="1">
    <location>
        <begin position="115"/>
        <end position="133"/>
    </location>
</feature>
<dbReference type="AlphaFoldDB" id="A0A9N9AME5"/>
<reference evidence="2" key="1">
    <citation type="submission" date="2021-06" db="EMBL/GenBank/DDBJ databases">
        <authorList>
            <person name="Kallberg Y."/>
            <person name="Tangrot J."/>
            <person name="Rosling A."/>
        </authorList>
    </citation>
    <scope>NUCLEOTIDE SEQUENCE</scope>
    <source>
        <strain evidence="2">MA453B</strain>
    </source>
</reference>
<keyword evidence="3" id="KW-1185">Reference proteome</keyword>
<evidence type="ECO:0000313" key="3">
    <source>
        <dbReference type="Proteomes" id="UP000789405"/>
    </source>
</evidence>
<protein>
    <submittedName>
        <fullName evidence="2">7460_t:CDS:1</fullName>
    </submittedName>
</protein>
<feature type="transmembrane region" description="Helical" evidence="1">
    <location>
        <begin position="187"/>
        <end position="215"/>
    </location>
</feature>
<keyword evidence="1" id="KW-0812">Transmembrane</keyword>
<proteinExistence type="predicted"/>
<comment type="caution">
    <text evidence="2">The sequence shown here is derived from an EMBL/GenBank/DDBJ whole genome shotgun (WGS) entry which is preliminary data.</text>
</comment>
<feature type="transmembrane region" description="Helical" evidence="1">
    <location>
        <begin position="84"/>
        <end position="103"/>
    </location>
</feature>
<dbReference type="Proteomes" id="UP000789405">
    <property type="component" value="Unassembled WGS sequence"/>
</dbReference>
<evidence type="ECO:0000256" key="1">
    <source>
        <dbReference type="SAM" id="Phobius"/>
    </source>
</evidence>
<feature type="transmembrane region" description="Helical" evidence="1">
    <location>
        <begin position="153"/>
        <end position="175"/>
    </location>
</feature>
<keyword evidence="1" id="KW-1133">Transmembrane helix</keyword>
<feature type="transmembrane region" description="Helical" evidence="1">
    <location>
        <begin position="269"/>
        <end position="289"/>
    </location>
</feature>
<sequence length="409" mass="47560">MVPLIDFATDTKSSLEVKGNIIMNYLKSIVLPRRYLPPGECPIPFLFLIDKVETDHNDPFYFNPSTEAIMNFMWYSSKSHWLKSLYIFIIYFISYSIISWMYIAHIQVTGEYQHVLVFITIIIFVYITYYHLIVEFNQLRFKGRKYISDLFNWVDLFAILLPLSISAYILIKYYTFENGFKDAESNIFLAFLIFISILGIWYELGHALFIFLGYASYIGLSESPSTYEVSNGSNIVYNMTGQEPDDIFSDPFTAVIAAYNWDSISLDAWGFWPLIIIAVIGNIVFVIILQNVIISFMSAAFESADKDGKRAVLNFQSRLIYDYARLEDSAFTSGNSDFDTKLKNKLKVKYICFYNEPSITKAWKDESKEWESSPIYLNAESQIQSENESKFFIENEDIEFIWASAEKRQ</sequence>
<gene>
    <name evidence="2" type="ORF">DERYTH_LOCUS4663</name>
</gene>
<evidence type="ECO:0000313" key="2">
    <source>
        <dbReference type="EMBL" id="CAG8537961.1"/>
    </source>
</evidence>
<dbReference type="OrthoDB" id="2349498at2759"/>
<dbReference type="EMBL" id="CAJVPY010001820">
    <property type="protein sequence ID" value="CAG8537961.1"/>
    <property type="molecule type" value="Genomic_DNA"/>
</dbReference>